<gene>
    <name evidence="1" type="ORF">A3I41_03260</name>
</gene>
<proteinExistence type="predicted"/>
<protein>
    <submittedName>
        <fullName evidence="1">Uncharacterized protein</fullName>
    </submittedName>
</protein>
<organism evidence="1 2">
    <name type="scientific">Candidatus Uhrbacteria bacterium RIFCSPLOWO2_02_FULL_48_18</name>
    <dbReference type="NCBI Taxonomy" id="1802408"/>
    <lineage>
        <taxon>Bacteria</taxon>
        <taxon>Candidatus Uhriibacteriota</taxon>
    </lineage>
</organism>
<comment type="caution">
    <text evidence="1">The sequence shown here is derived from an EMBL/GenBank/DDBJ whole genome shotgun (WGS) entry which is preliminary data.</text>
</comment>
<accession>A0A1F7VA84</accession>
<dbReference type="AlphaFoldDB" id="A0A1F7VA84"/>
<sequence length="437" mass="50576">MSKLAEDVRLIHDRELIATLDLHNPQFERRSFVLRMRGSKEQELTLRLQVLVPSSMYLVLEDGYGLKSGQVLIRNLEMMRRLGCAGAPYDKQMFVRYDNLFDAWRAMSRLNPTYKAEEIPAMDAWQRSSDELMELAWSLEVRNVAQHHEYKVRAWEAVKPHANVVNPNKVEARAQHVRATELQDRRGRFNAGRLPLMLGSIDVAVWKRIREVRSIGHRMDFRAMVLELYIHKLSEMVERTRLDLVQLLRVNGVFGKGPNRTPRKVEEVARRVRGTAKHLDTLVARPFEHVFQNVAMDFEEAAALMEEAAANREPIKMDEAKLYVHRAYRSLVLFQQGCLIHEVLASVAAIHHRKLGWGKDVFPDAKDILESAVYKIRTGEWFTNEPFEQGFRRPIVDRVVVSLQAALGRLEMLETEPHSTKHLTELHKQLKLAVAPF</sequence>
<evidence type="ECO:0000313" key="1">
    <source>
        <dbReference type="EMBL" id="OGL86947.1"/>
    </source>
</evidence>
<dbReference type="Proteomes" id="UP000176593">
    <property type="component" value="Unassembled WGS sequence"/>
</dbReference>
<dbReference type="EMBL" id="MGEQ01000003">
    <property type="protein sequence ID" value="OGL86947.1"/>
    <property type="molecule type" value="Genomic_DNA"/>
</dbReference>
<reference evidence="1 2" key="1">
    <citation type="journal article" date="2016" name="Nat. Commun.">
        <title>Thousands of microbial genomes shed light on interconnected biogeochemical processes in an aquifer system.</title>
        <authorList>
            <person name="Anantharaman K."/>
            <person name="Brown C.T."/>
            <person name="Hug L.A."/>
            <person name="Sharon I."/>
            <person name="Castelle C.J."/>
            <person name="Probst A.J."/>
            <person name="Thomas B.C."/>
            <person name="Singh A."/>
            <person name="Wilkins M.J."/>
            <person name="Karaoz U."/>
            <person name="Brodie E.L."/>
            <person name="Williams K.H."/>
            <person name="Hubbard S.S."/>
            <person name="Banfield J.F."/>
        </authorList>
    </citation>
    <scope>NUCLEOTIDE SEQUENCE [LARGE SCALE GENOMIC DNA]</scope>
</reference>
<evidence type="ECO:0000313" key="2">
    <source>
        <dbReference type="Proteomes" id="UP000176593"/>
    </source>
</evidence>
<name>A0A1F7VA84_9BACT</name>